<name>A0A3A6QBN2_9EURY</name>
<dbReference type="Proteomes" id="UP000281564">
    <property type="component" value="Unassembled WGS sequence"/>
</dbReference>
<dbReference type="AlphaFoldDB" id="A0A3A6QBN2"/>
<protein>
    <recommendedName>
        <fullName evidence="1">DUF4097 domain-containing protein</fullName>
    </recommendedName>
</protein>
<accession>A0A3A6QBN2</accession>
<gene>
    <name evidence="2" type="ORF">DP106_12805</name>
</gene>
<keyword evidence="3" id="KW-1185">Reference proteome</keyword>
<evidence type="ECO:0000313" key="2">
    <source>
        <dbReference type="EMBL" id="RJX48200.1"/>
    </source>
</evidence>
<sequence>MHDDTHLTPLLSRRTLLGGCATATTVGLAGCSSRSLAAETTVTHEYDAAAIAALVIDVPNGTINLTDEQRATVGVEATKQAVDDEALDRLTLQDERIDNQLSLTVDSGDSGLLSLGPTPRMDLAVTVPRGLQLDLGSTNGTITIDTAGADSITAETRNGEIDIDTGDADSVTAETTNGDVGLSVVGATDVQADTTNGNVSITLPASAEPSISYETTNGGFETSGLDAGSIKADAGVERTLGNGTHQLTVTTNNGDLTIRGDR</sequence>
<evidence type="ECO:0000313" key="3">
    <source>
        <dbReference type="Proteomes" id="UP000281564"/>
    </source>
</evidence>
<dbReference type="RefSeq" id="WP_120085893.1">
    <property type="nucleotide sequence ID" value="NZ_QMDW01000024.1"/>
</dbReference>
<comment type="caution">
    <text evidence="2">The sequence shown here is derived from an EMBL/GenBank/DDBJ whole genome shotgun (WGS) entry which is preliminary data.</text>
</comment>
<feature type="domain" description="DUF4097" evidence="1">
    <location>
        <begin position="132"/>
        <end position="259"/>
    </location>
</feature>
<organism evidence="2 3">
    <name type="scientific">Halonotius pteroides</name>
    <dbReference type="NCBI Taxonomy" id="268735"/>
    <lineage>
        <taxon>Archaea</taxon>
        <taxon>Methanobacteriati</taxon>
        <taxon>Methanobacteriota</taxon>
        <taxon>Stenosarchaea group</taxon>
        <taxon>Halobacteria</taxon>
        <taxon>Halobacteriales</taxon>
        <taxon>Haloferacaceae</taxon>
        <taxon>Halonotius</taxon>
    </lineage>
</organism>
<dbReference type="InterPro" id="IPR006311">
    <property type="entry name" value="TAT_signal"/>
</dbReference>
<dbReference type="InterPro" id="IPR025164">
    <property type="entry name" value="Toastrack_DUF4097"/>
</dbReference>
<proteinExistence type="predicted"/>
<reference evidence="2 3" key="1">
    <citation type="submission" date="2018-06" db="EMBL/GenBank/DDBJ databases">
        <title>Halonotius sp. F13-13 a new haloarchaeeon isolated from a solar saltern from Isla Cristina, Huelva, Spain.</title>
        <authorList>
            <person name="Duran-Viseras A."/>
            <person name="Sanchez-Porro C."/>
            <person name="Ventosa A."/>
        </authorList>
    </citation>
    <scope>NUCLEOTIDE SEQUENCE [LARGE SCALE GENOMIC DNA]</scope>
    <source>
        <strain evidence="2 3">CECT 7525</strain>
    </source>
</reference>
<dbReference type="OrthoDB" id="324649at2157"/>
<evidence type="ECO:0000259" key="1">
    <source>
        <dbReference type="Pfam" id="PF13349"/>
    </source>
</evidence>
<dbReference type="PROSITE" id="PS51318">
    <property type="entry name" value="TAT"/>
    <property type="match status" value="1"/>
</dbReference>
<dbReference type="EMBL" id="QMDW01000024">
    <property type="protein sequence ID" value="RJX48200.1"/>
    <property type="molecule type" value="Genomic_DNA"/>
</dbReference>
<dbReference type="Pfam" id="PF13349">
    <property type="entry name" value="DUF4097"/>
    <property type="match status" value="1"/>
</dbReference>